<protein>
    <submittedName>
        <fullName evidence="2">Acyl carrier protein</fullName>
    </submittedName>
</protein>
<evidence type="ECO:0000313" key="3">
    <source>
        <dbReference type="Proteomes" id="UP000730482"/>
    </source>
</evidence>
<name>A0ABS5KXC1_9ACTN</name>
<proteinExistence type="predicted"/>
<accession>A0ABS5KXC1</accession>
<sequence>MGSWTVRGVVADRRRLLAAAAAVVLVGVVGFGACDRSGGGGHGKSSASHSVAPRTDFLMSYSGAATRLAGLDPSDTADQVRDWIRTALAAHLGMSTAAIRDASYDTLPVRDQGFTDLADQQVGPGRELADTSGVLHLLVPRGDPHESRTIGLMLDQYRTDHGADPELVQIHHYTIDQAAQTVDVVADQISTPDQVRADHGYVSTAITSLADLTAFLAKTTSLSQLSVRDGQVWADGWSWPDVPSVPMTVDDVSVLQKGYQDHVAGNGLAPGFSLDPLPPTSVGDIKAMAPSVSPDVAARLISGNWAGTVFTSSADVKNQVEAELYYPSADQASALAQVGFPTDRTQLWAIDSLLAGQTSMSQERYDGGLAGTAVGNSLAYVDYVTKNWVAGVGQGVPTQAVGGFLADPAAVTPWSQCAGPNDPLDEHGRLWFGRNDDAFASTGDQIDIGAEAARLFVRDDGPNGTEVEPSYSFGRALQWWDVHQQDIEDYEPQYQRLDQIMRWSGALEWLTHEGKATLPTESQSPAPTTFKAWYTADDQLRERAPIDFVAPPSALSRHQNQEEALIVDPSRDFQDCGFVEIEGGVSLSDVYDRIGDQNYRPELPTSVTRAGLFDPKSTYDVASGTGEIDRVSIDDSGKVSDRIDRTLSMAGDTSTVDIKATGRKVIPLGDLKVWRSSDPDRTLEYRETATGHSVREDLTYQGQDFGSLDTTDTANIVTVQWRSGVVDKARRALSSIQAKLSRGVSANVAAASDGVLYEVKSPDGTVKDRLSGPGQPWLGVTATVPTAGDALAFRIGGPAAPDKGGPSFMAGSFTAGPGPPPDGYLSVLPPSGDNPAIAAFVPPPDRSDQTVTVKTLTGQTATLSEAGDSAVVPAADPVLGVNGSVEGAALLRDFPRIKQLLQSAAQAKDGRLHAAALDDDGVALAADDGTVLLAPAGSDLADRVLRALGPDLTGTAVFDIVKAHAGIPDEIEQDDATPLTPTGKPLTMFLGTVFQTPGADAVYFSPSLRAALHLAAGQIIPEALPPTFKVAVLPVSPGHDPRADSTTAQPDLRTYDGTQWQLVNTAGLAQPAGPTGCPPIGSGATGGPVLVGGGGTGGGQAPTPTPSTPAPSGTPSAPASTGSGAGVAPGTVLMVTLAGSGQPVC</sequence>
<dbReference type="EMBL" id="JAAFYZ010000110">
    <property type="protein sequence ID" value="MBS2550660.1"/>
    <property type="molecule type" value="Genomic_DNA"/>
</dbReference>
<dbReference type="PROSITE" id="PS51257">
    <property type="entry name" value="PROKAR_LIPOPROTEIN"/>
    <property type="match status" value="1"/>
</dbReference>
<reference evidence="2 3" key="1">
    <citation type="submission" date="2020-02" db="EMBL/GenBank/DDBJ databases">
        <title>Acidophilic actinobacteria isolated from forest soil.</title>
        <authorList>
            <person name="Golinska P."/>
        </authorList>
    </citation>
    <scope>NUCLEOTIDE SEQUENCE [LARGE SCALE GENOMIC DNA]</scope>
    <source>
        <strain evidence="2 3">NL8</strain>
    </source>
</reference>
<gene>
    <name evidence="2" type="ORF">KGQ19_27690</name>
</gene>
<dbReference type="RefSeq" id="WP_212013896.1">
    <property type="nucleotide sequence ID" value="NZ_JAAFYZ010000110.1"/>
</dbReference>
<comment type="caution">
    <text evidence="2">The sequence shown here is derived from an EMBL/GenBank/DDBJ whole genome shotgun (WGS) entry which is preliminary data.</text>
</comment>
<organism evidence="2 3">
    <name type="scientific">Catenulispora pinistramenti</name>
    <dbReference type="NCBI Taxonomy" id="2705254"/>
    <lineage>
        <taxon>Bacteria</taxon>
        <taxon>Bacillati</taxon>
        <taxon>Actinomycetota</taxon>
        <taxon>Actinomycetes</taxon>
        <taxon>Catenulisporales</taxon>
        <taxon>Catenulisporaceae</taxon>
        <taxon>Catenulispora</taxon>
    </lineage>
</organism>
<evidence type="ECO:0000256" key="1">
    <source>
        <dbReference type="SAM" id="MobiDB-lite"/>
    </source>
</evidence>
<feature type="compositionally biased region" description="Gly residues" evidence="1">
    <location>
        <begin position="1083"/>
        <end position="1100"/>
    </location>
</feature>
<feature type="compositionally biased region" description="Low complexity" evidence="1">
    <location>
        <begin position="1110"/>
        <end position="1125"/>
    </location>
</feature>
<feature type="region of interest" description="Disordered" evidence="1">
    <location>
        <begin position="1079"/>
        <end position="1125"/>
    </location>
</feature>
<keyword evidence="3" id="KW-1185">Reference proteome</keyword>
<dbReference type="Proteomes" id="UP000730482">
    <property type="component" value="Unassembled WGS sequence"/>
</dbReference>
<evidence type="ECO:0000313" key="2">
    <source>
        <dbReference type="EMBL" id="MBS2550660.1"/>
    </source>
</evidence>